<reference evidence="3" key="1">
    <citation type="submission" date="2020-05" db="EMBL/GenBank/DDBJ databases">
        <title>Frigoriglobus tundricola gen. nov., sp. nov., a psychrotolerant cellulolytic planctomycete of the family Gemmataceae with two divergent copies of 16S rRNA gene.</title>
        <authorList>
            <person name="Kulichevskaya I.S."/>
            <person name="Ivanova A.A."/>
            <person name="Naumoff D.G."/>
            <person name="Beletsky A.V."/>
            <person name="Rijpstra W.I.C."/>
            <person name="Sinninghe Damste J.S."/>
            <person name="Mardanov A.V."/>
            <person name="Ravin N.V."/>
            <person name="Dedysh S.N."/>
        </authorList>
    </citation>
    <scope>NUCLEOTIDE SEQUENCE [LARGE SCALE GENOMIC DNA]</scope>
    <source>
        <strain evidence="3">PL17</strain>
    </source>
</reference>
<name>A0A6M5YUQ6_9BACT</name>
<proteinExistence type="predicted"/>
<gene>
    <name evidence="2" type="ORF">FTUN_4551</name>
</gene>
<dbReference type="KEGG" id="ftj:FTUN_4551"/>
<sequence>MRGKKGVRHPNPDDPPRRRANKRRGHGNFANDRPPVVGVVSRDTGAIVLEVVE</sequence>
<evidence type="ECO:0000313" key="3">
    <source>
        <dbReference type="Proteomes" id="UP000503447"/>
    </source>
</evidence>
<evidence type="ECO:0000256" key="1">
    <source>
        <dbReference type="SAM" id="MobiDB-lite"/>
    </source>
</evidence>
<evidence type="ECO:0000313" key="2">
    <source>
        <dbReference type="EMBL" id="QJW96991.1"/>
    </source>
</evidence>
<keyword evidence="3" id="KW-1185">Reference proteome</keyword>
<dbReference type="EMBL" id="CP053452">
    <property type="protein sequence ID" value="QJW96991.1"/>
    <property type="molecule type" value="Genomic_DNA"/>
</dbReference>
<dbReference type="AlphaFoldDB" id="A0A6M5YUQ6"/>
<feature type="region of interest" description="Disordered" evidence="1">
    <location>
        <begin position="1"/>
        <end position="37"/>
    </location>
</feature>
<accession>A0A6M5YUQ6</accession>
<organism evidence="2 3">
    <name type="scientific">Frigoriglobus tundricola</name>
    <dbReference type="NCBI Taxonomy" id="2774151"/>
    <lineage>
        <taxon>Bacteria</taxon>
        <taxon>Pseudomonadati</taxon>
        <taxon>Planctomycetota</taxon>
        <taxon>Planctomycetia</taxon>
        <taxon>Gemmatales</taxon>
        <taxon>Gemmataceae</taxon>
        <taxon>Frigoriglobus</taxon>
    </lineage>
</organism>
<dbReference type="Proteomes" id="UP000503447">
    <property type="component" value="Chromosome"/>
</dbReference>
<dbReference type="RefSeq" id="WP_171472468.1">
    <property type="nucleotide sequence ID" value="NZ_CP053452.2"/>
</dbReference>
<protein>
    <submittedName>
        <fullName evidence="2">Uncharacterized protein</fullName>
    </submittedName>
</protein>